<evidence type="ECO:0000313" key="1">
    <source>
        <dbReference type="EMBL" id="QDU63481.1"/>
    </source>
</evidence>
<proteinExistence type="predicted"/>
<protein>
    <submittedName>
        <fullName evidence="1">Uncharacterized protein</fullName>
    </submittedName>
</protein>
<reference evidence="1 2" key="1">
    <citation type="submission" date="2019-02" db="EMBL/GenBank/DDBJ databases">
        <title>Deep-cultivation of Planctomycetes and their phenomic and genomic characterization uncovers novel biology.</title>
        <authorList>
            <person name="Wiegand S."/>
            <person name="Jogler M."/>
            <person name="Boedeker C."/>
            <person name="Pinto D."/>
            <person name="Vollmers J."/>
            <person name="Rivas-Marin E."/>
            <person name="Kohn T."/>
            <person name="Peeters S.H."/>
            <person name="Heuer A."/>
            <person name="Rast P."/>
            <person name="Oberbeckmann S."/>
            <person name="Bunk B."/>
            <person name="Jeske O."/>
            <person name="Meyerdierks A."/>
            <person name="Storesund J.E."/>
            <person name="Kallscheuer N."/>
            <person name="Luecker S."/>
            <person name="Lage O.M."/>
            <person name="Pohl T."/>
            <person name="Merkel B.J."/>
            <person name="Hornburger P."/>
            <person name="Mueller R.-W."/>
            <person name="Bruemmer F."/>
            <person name="Labrenz M."/>
            <person name="Spormann A.M."/>
            <person name="Op den Camp H."/>
            <person name="Overmann J."/>
            <person name="Amann R."/>
            <person name="Jetten M.S.M."/>
            <person name="Mascher T."/>
            <person name="Medema M.H."/>
            <person name="Devos D.P."/>
            <person name="Kaster A.-K."/>
            <person name="Ovreas L."/>
            <person name="Rohde M."/>
            <person name="Galperin M.Y."/>
            <person name="Jogler C."/>
        </authorList>
    </citation>
    <scope>NUCLEOTIDE SEQUENCE [LARGE SCALE GENOMIC DNA]</scope>
    <source>
        <strain evidence="1 2">Pan216</strain>
    </source>
</reference>
<dbReference type="KEGG" id="knv:Pan216_43610"/>
<dbReference type="RefSeq" id="WP_145260986.1">
    <property type="nucleotide sequence ID" value="NZ_CP036279.1"/>
</dbReference>
<keyword evidence="2" id="KW-1185">Reference proteome</keyword>
<evidence type="ECO:0000313" key="2">
    <source>
        <dbReference type="Proteomes" id="UP000317093"/>
    </source>
</evidence>
<sequence length="80" mass="9355">MDYLLDEELWDEKSTEELKQDLTDQYVVVDTSIVDLARFGNRVGRIVTVNENRMALVDFRDGPWYDIPIKHLKIAKKPTS</sequence>
<organism evidence="1 2">
    <name type="scientific">Kolteria novifilia</name>
    <dbReference type="NCBI Taxonomy" id="2527975"/>
    <lineage>
        <taxon>Bacteria</taxon>
        <taxon>Pseudomonadati</taxon>
        <taxon>Planctomycetota</taxon>
        <taxon>Planctomycetia</taxon>
        <taxon>Kolteriales</taxon>
        <taxon>Kolteriaceae</taxon>
        <taxon>Kolteria</taxon>
    </lineage>
</organism>
<gene>
    <name evidence="1" type="ORF">Pan216_43610</name>
</gene>
<dbReference type="OrthoDB" id="278480at2"/>
<dbReference type="Proteomes" id="UP000317093">
    <property type="component" value="Chromosome"/>
</dbReference>
<accession>A0A518B934</accession>
<name>A0A518B934_9BACT</name>
<dbReference type="EMBL" id="CP036279">
    <property type="protein sequence ID" value="QDU63481.1"/>
    <property type="molecule type" value="Genomic_DNA"/>
</dbReference>
<dbReference type="AlphaFoldDB" id="A0A518B934"/>